<dbReference type="EMBL" id="JAWDGP010001500">
    <property type="protein sequence ID" value="KAK3790912.1"/>
    <property type="molecule type" value="Genomic_DNA"/>
</dbReference>
<sequence length="97" mass="10635">MKCFLSTRNNGQQKLDLDKRGQRSLQQLSLKPADPNQPSSSADQIKNQSINTTPRTTKKKPTTTTTSGQEATIQVPSITCGQIYQAASVIDRQDRGS</sequence>
<feature type="compositionally biased region" description="Polar residues" evidence="1">
    <location>
        <begin position="1"/>
        <end position="13"/>
    </location>
</feature>
<name>A0AAE1AN59_9GAST</name>
<evidence type="ECO:0000256" key="1">
    <source>
        <dbReference type="SAM" id="MobiDB-lite"/>
    </source>
</evidence>
<comment type="caution">
    <text evidence="2">The sequence shown here is derived from an EMBL/GenBank/DDBJ whole genome shotgun (WGS) entry which is preliminary data.</text>
</comment>
<gene>
    <name evidence="2" type="ORF">RRG08_053236</name>
</gene>
<reference evidence="2" key="1">
    <citation type="journal article" date="2023" name="G3 (Bethesda)">
        <title>A reference genome for the long-term kleptoplast-retaining sea slug Elysia crispata morphotype clarki.</title>
        <authorList>
            <person name="Eastman K.E."/>
            <person name="Pendleton A.L."/>
            <person name="Shaikh M.A."/>
            <person name="Suttiyut T."/>
            <person name="Ogas R."/>
            <person name="Tomko P."/>
            <person name="Gavelis G."/>
            <person name="Widhalm J.R."/>
            <person name="Wisecaver J.H."/>
        </authorList>
    </citation>
    <scope>NUCLEOTIDE SEQUENCE</scope>
    <source>
        <strain evidence="2">ECLA1</strain>
    </source>
</reference>
<feature type="compositionally biased region" description="Polar residues" evidence="1">
    <location>
        <begin position="36"/>
        <end position="51"/>
    </location>
</feature>
<evidence type="ECO:0000313" key="3">
    <source>
        <dbReference type="Proteomes" id="UP001283361"/>
    </source>
</evidence>
<protein>
    <submittedName>
        <fullName evidence="2">Uncharacterized protein</fullName>
    </submittedName>
</protein>
<dbReference type="Proteomes" id="UP001283361">
    <property type="component" value="Unassembled WGS sequence"/>
</dbReference>
<dbReference type="AlphaFoldDB" id="A0AAE1AN59"/>
<proteinExistence type="predicted"/>
<keyword evidence="3" id="KW-1185">Reference proteome</keyword>
<accession>A0AAE1AN59</accession>
<organism evidence="2 3">
    <name type="scientific">Elysia crispata</name>
    <name type="common">lettuce slug</name>
    <dbReference type="NCBI Taxonomy" id="231223"/>
    <lineage>
        <taxon>Eukaryota</taxon>
        <taxon>Metazoa</taxon>
        <taxon>Spiralia</taxon>
        <taxon>Lophotrochozoa</taxon>
        <taxon>Mollusca</taxon>
        <taxon>Gastropoda</taxon>
        <taxon>Heterobranchia</taxon>
        <taxon>Euthyneura</taxon>
        <taxon>Panpulmonata</taxon>
        <taxon>Sacoglossa</taxon>
        <taxon>Placobranchoidea</taxon>
        <taxon>Plakobranchidae</taxon>
        <taxon>Elysia</taxon>
    </lineage>
</organism>
<evidence type="ECO:0000313" key="2">
    <source>
        <dbReference type="EMBL" id="KAK3790912.1"/>
    </source>
</evidence>
<feature type="region of interest" description="Disordered" evidence="1">
    <location>
        <begin position="1"/>
        <end position="71"/>
    </location>
</feature>